<evidence type="ECO:0000313" key="1">
    <source>
        <dbReference type="EMBL" id="GGD38346.1"/>
    </source>
</evidence>
<reference evidence="2" key="1">
    <citation type="journal article" date="2019" name="Int. J. Syst. Evol. Microbiol.">
        <title>The Global Catalogue of Microorganisms (GCM) 10K type strain sequencing project: providing services to taxonomists for standard genome sequencing and annotation.</title>
        <authorList>
            <consortium name="The Broad Institute Genomics Platform"/>
            <consortium name="The Broad Institute Genome Sequencing Center for Infectious Disease"/>
            <person name="Wu L."/>
            <person name="Ma J."/>
        </authorList>
    </citation>
    <scope>NUCLEOTIDE SEQUENCE [LARGE SCALE GENOMIC DNA]</scope>
    <source>
        <strain evidence="2">CGMCC 1.12606</strain>
    </source>
</reference>
<accession>A0ABQ1QR82</accession>
<proteinExistence type="predicted"/>
<comment type="caution">
    <text evidence="1">The sequence shown here is derived from an EMBL/GenBank/DDBJ whole genome shotgun (WGS) entry which is preliminary data.</text>
</comment>
<name>A0ABQ1QR82_9FLAO</name>
<organism evidence="1 2">
    <name type="scientific">Muriicola marianensis</name>
    <dbReference type="NCBI Taxonomy" id="1324801"/>
    <lineage>
        <taxon>Bacteria</taxon>
        <taxon>Pseudomonadati</taxon>
        <taxon>Bacteroidota</taxon>
        <taxon>Flavobacteriia</taxon>
        <taxon>Flavobacteriales</taxon>
        <taxon>Flavobacteriaceae</taxon>
        <taxon>Muriicola</taxon>
    </lineage>
</organism>
<protein>
    <submittedName>
        <fullName evidence="1">Uncharacterized protein</fullName>
    </submittedName>
</protein>
<gene>
    <name evidence="1" type="ORF">GCM10011361_01840</name>
</gene>
<dbReference type="EMBL" id="BMFH01000001">
    <property type="protein sequence ID" value="GGD38346.1"/>
    <property type="molecule type" value="Genomic_DNA"/>
</dbReference>
<keyword evidence="2" id="KW-1185">Reference proteome</keyword>
<dbReference type="Proteomes" id="UP000625780">
    <property type="component" value="Unassembled WGS sequence"/>
</dbReference>
<evidence type="ECO:0000313" key="2">
    <source>
        <dbReference type="Proteomes" id="UP000625780"/>
    </source>
</evidence>
<sequence>MTFVTKCEGRHKNNINQHYISLLNRSIDSFNLIILYNYSSIFKNKLKSLLLNSLQW</sequence>